<keyword evidence="2" id="KW-1133">Transmembrane helix</keyword>
<evidence type="ECO:0000313" key="3">
    <source>
        <dbReference type="EMBL" id="APZ91760.1"/>
    </source>
</evidence>
<reference evidence="3 4" key="1">
    <citation type="journal article" date="2016" name="Front. Microbiol.">
        <title>Fuerstia marisgermanicae gen. nov., sp. nov., an Unusual Member of the Phylum Planctomycetes from the German Wadden Sea.</title>
        <authorList>
            <person name="Kohn T."/>
            <person name="Heuer A."/>
            <person name="Jogler M."/>
            <person name="Vollmers J."/>
            <person name="Boedeker C."/>
            <person name="Bunk B."/>
            <person name="Rast P."/>
            <person name="Borchert D."/>
            <person name="Glockner I."/>
            <person name="Freese H.M."/>
            <person name="Klenk H.P."/>
            <person name="Overmann J."/>
            <person name="Kaster A.K."/>
            <person name="Rohde M."/>
            <person name="Wiegand S."/>
            <person name="Jogler C."/>
        </authorList>
    </citation>
    <scope>NUCLEOTIDE SEQUENCE [LARGE SCALE GENOMIC DNA]</scope>
    <source>
        <strain evidence="3 4">NH11</strain>
    </source>
</reference>
<accession>A0A1P8WCH4</accession>
<sequence>MKHRPLLVVSVQSRRRGTLFHYYMMYLALSSVLLTTAGLCIHAILKADRVDALESRHLKTLLRLDATLRQDADECQIRETEQASLALASEFGEDIRWVIERNIITRETFDGPDRSASDRFVFRAGTQLNFQPDVATGRVVLLLSEAPRVRKSDAEKPDETSPPTETSRRRVEIHVLCRQSEGGAS</sequence>
<feature type="compositionally biased region" description="Basic and acidic residues" evidence="1">
    <location>
        <begin position="150"/>
        <end position="159"/>
    </location>
</feature>
<dbReference type="EMBL" id="CP017641">
    <property type="protein sequence ID" value="APZ91760.1"/>
    <property type="molecule type" value="Genomic_DNA"/>
</dbReference>
<dbReference type="Proteomes" id="UP000187735">
    <property type="component" value="Chromosome"/>
</dbReference>
<keyword evidence="4" id="KW-1185">Reference proteome</keyword>
<protein>
    <submittedName>
        <fullName evidence="3">Uncharacterized protein</fullName>
    </submittedName>
</protein>
<evidence type="ECO:0000256" key="1">
    <source>
        <dbReference type="SAM" id="MobiDB-lite"/>
    </source>
</evidence>
<keyword evidence="2" id="KW-0812">Transmembrane</keyword>
<dbReference type="KEGG" id="fmr:Fuma_01351"/>
<evidence type="ECO:0000256" key="2">
    <source>
        <dbReference type="SAM" id="Phobius"/>
    </source>
</evidence>
<evidence type="ECO:0000313" key="4">
    <source>
        <dbReference type="Proteomes" id="UP000187735"/>
    </source>
</evidence>
<feature type="transmembrane region" description="Helical" evidence="2">
    <location>
        <begin position="20"/>
        <end position="45"/>
    </location>
</feature>
<feature type="region of interest" description="Disordered" evidence="1">
    <location>
        <begin position="150"/>
        <end position="172"/>
    </location>
</feature>
<proteinExistence type="predicted"/>
<gene>
    <name evidence="3" type="ORF">Fuma_01351</name>
</gene>
<organism evidence="3 4">
    <name type="scientific">Fuerstiella marisgermanici</name>
    <dbReference type="NCBI Taxonomy" id="1891926"/>
    <lineage>
        <taxon>Bacteria</taxon>
        <taxon>Pseudomonadati</taxon>
        <taxon>Planctomycetota</taxon>
        <taxon>Planctomycetia</taxon>
        <taxon>Planctomycetales</taxon>
        <taxon>Planctomycetaceae</taxon>
        <taxon>Fuerstiella</taxon>
    </lineage>
</organism>
<dbReference type="STRING" id="1891926.Fuma_01351"/>
<dbReference type="AlphaFoldDB" id="A0A1P8WCH4"/>
<name>A0A1P8WCH4_9PLAN</name>
<keyword evidence="2" id="KW-0472">Membrane</keyword>
<dbReference type="RefSeq" id="WP_077023468.1">
    <property type="nucleotide sequence ID" value="NZ_CP017641.1"/>
</dbReference>